<reference evidence="9" key="1">
    <citation type="submission" date="2021-12" db="EMBL/GenBank/DDBJ databases">
        <authorList>
            <person name="King R."/>
        </authorList>
    </citation>
    <scope>NUCLEOTIDE SEQUENCE</scope>
</reference>
<feature type="chain" id="PRO_5040276766" description="Prominin-like protein" evidence="8">
    <location>
        <begin position="17"/>
        <end position="600"/>
    </location>
</feature>
<evidence type="ECO:0000256" key="7">
    <source>
        <dbReference type="SAM" id="Phobius"/>
    </source>
</evidence>
<dbReference type="PANTHER" id="PTHR22730">
    <property type="entry name" value="PROMININ PROM PROTEIN"/>
    <property type="match status" value="1"/>
</dbReference>
<evidence type="ECO:0000256" key="4">
    <source>
        <dbReference type="ARBA" id="ARBA00022989"/>
    </source>
</evidence>
<evidence type="ECO:0000256" key="2">
    <source>
        <dbReference type="ARBA" id="ARBA00006058"/>
    </source>
</evidence>
<protein>
    <recommendedName>
        <fullName evidence="11">Prominin-like protein</fullName>
    </recommendedName>
</protein>
<feature type="transmembrane region" description="Helical" evidence="7">
    <location>
        <begin position="161"/>
        <end position="183"/>
    </location>
</feature>
<feature type="transmembrane region" description="Helical" evidence="7">
    <location>
        <begin position="432"/>
        <end position="457"/>
    </location>
</feature>
<reference evidence="9" key="2">
    <citation type="submission" date="2022-10" db="EMBL/GenBank/DDBJ databases">
        <authorList>
            <consortium name="ENA_rothamsted_submissions"/>
            <consortium name="culmorum"/>
            <person name="King R."/>
        </authorList>
    </citation>
    <scope>NUCLEOTIDE SEQUENCE</scope>
</reference>
<evidence type="ECO:0008006" key="11">
    <source>
        <dbReference type="Google" id="ProtNLM"/>
    </source>
</evidence>
<dbReference type="AlphaFoldDB" id="A0A9N9W8T1"/>
<name>A0A9N9W8T1_9NEOP</name>
<keyword evidence="3 7" id="KW-0812">Transmembrane</keyword>
<comment type="similarity">
    <text evidence="2">Belongs to the prominin family.</text>
</comment>
<keyword evidence="8" id="KW-0732">Signal</keyword>
<evidence type="ECO:0000313" key="9">
    <source>
        <dbReference type="EMBL" id="CAG9785898.1"/>
    </source>
</evidence>
<feature type="transmembrane region" description="Helical" evidence="7">
    <location>
        <begin position="478"/>
        <end position="503"/>
    </location>
</feature>
<evidence type="ECO:0000256" key="3">
    <source>
        <dbReference type="ARBA" id="ARBA00022692"/>
    </source>
</evidence>
<evidence type="ECO:0000256" key="8">
    <source>
        <dbReference type="SAM" id="SignalP"/>
    </source>
</evidence>
<sequence length="600" mass="66031">MWKILVLLAAAGCGAAGETFLSDITRDLHSEIAVVMEMANVTYSTPIINTTYKASVEFDMRAMGSLYNSTHLVIDFIANKQAYPEGIVSVSDGHVEVASPREHWRELLSHYAGPTAVIVLAALLVAALPLAGLFWCCCYWCKSGRRRRAFDRKYDACLKGILAILLIALLTLFLFGVVCAFATDSQLESSASEAPEAVRVGLRDAREFLNATQAHARHLLTDNYRELEMKVNGLLTSSGVAVSVQLGALSRGVAVSALATLVARLDDVHRDLTTVHALTDRLRAQADTLNAGLRKVKGQLLQTLAQCEQPPCVRLQEKYKIGQLDTEIQYNQMPDVSELLSNVTQLLEGNIKEEVADGQRVFRDIQRAIQRSLDENIPGVQAALADTGRRLERVADDISAMAGNASEELRRREDVADALQQLYDKYGPYRRYLGLGAATALLAMTCLLALGVTCGVCGKRPDVYGASDCCNKGAGATWLLCGTGCMFVVGGCVAAVALVYFLAGITAQRFFCDPLVEPRGNRLFEDVDRFVEVEKMLYNERSDPSFNLSAILVRCHQNYTIYEVHSRLYIRKGNRVYSINQNNNNNKKGKTSEIVVMCYK</sequence>
<organism evidence="9 10">
    <name type="scientific">Diatraea saccharalis</name>
    <name type="common">sugarcane borer</name>
    <dbReference type="NCBI Taxonomy" id="40085"/>
    <lineage>
        <taxon>Eukaryota</taxon>
        <taxon>Metazoa</taxon>
        <taxon>Ecdysozoa</taxon>
        <taxon>Arthropoda</taxon>
        <taxon>Hexapoda</taxon>
        <taxon>Insecta</taxon>
        <taxon>Pterygota</taxon>
        <taxon>Neoptera</taxon>
        <taxon>Endopterygota</taxon>
        <taxon>Lepidoptera</taxon>
        <taxon>Glossata</taxon>
        <taxon>Ditrysia</taxon>
        <taxon>Pyraloidea</taxon>
        <taxon>Crambidae</taxon>
        <taxon>Crambinae</taxon>
        <taxon>Diatraea</taxon>
    </lineage>
</organism>
<evidence type="ECO:0000256" key="5">
    <source>
        <dbReference type="ARBA" id="ARBA00023136"/>
    </source>
</evidence>
<keyword evidence="10" id="KW-1185">Reference proteome</keyword>
<dbReference type="Proteomes" id="UP001153714">
    <property type="component" value="Chromosome 15"/>
</dbReference>
<dbReference type="Pfam" id="PF05478">
    <property type="entry name" value="Prominin"/>
    <property type="match status" value="1"/>
</dbReference>
<evidence type="ECO:0000313" key="10">
    <source>
        <dbReference type="Proteomes" id="UP001153714"/>
    </source>
</evidence>
<dbReference type="PANTHER" id="PTHR22730:SF1">
    <property type="entry name" value="PROMININ-LIKE PROTEIN"/>
    <property type="match status" value="1"/>
</dbReference>
<dbReference type="OrthoDB" id="6229420at2759"/>
<accession>A0A9N9W8T1</accession>
<feature type="signal peptide" evidence="8">
    <location>
        <begin position="1"/>
        <end position="16"/>
    </location>
</feature>
<feature type="transmembrane region" description="Helical" evidence="7">
    <location>
        <begin position="116"/>
        <end position="140"/>
    </location>
</feature>
<evidence type="ECO:0000256" key="6">
    <source>
        <dbReference type="ARBA" id="ARBA00023180"/>
    </source>
</evidence>
<dbReference type="InterPro" id="IPR008795">
    <property type="entry name" value="Prominin"/>
</dbReference>
<keyword evidence="4 7" id="KW-1133">Transmembrane helix</keyword>
<keyword evidence="5 7" id="KW-0472">Membrane</keyword>
<dbReference type="EMBL" id="OU893346">
    <property type="protein sequence ID" value="CAG9785898.1"/>
    <property type="molecule type" value="Genomic_DNA"/>
</dbReference>
<keyword evidence="6" id="KW-0325">Glycoprotein</keyword>
<dbReference type="GO" id="GO:0016020">
    <property type="term" value="C:membrane"/>
    <property type="evidence" value="ECO:0007669"/>
    <property type="project" value="UniProtKB-SubCell"/>
</dbReference>
<gene>
    <name evidence="9" type="ORF">DIATSA_LOCUS3896</name>
</gene>
<proteinExistence type="inferred from homology"/>
<comment type="subcellular location">
    <subcellularLocation>
        <location evidence="1">Membrane</location>
        <topology evidence="1">Multi-pass membrane protein</topology>
    </subcellularLocation>
</comment>
<evidence type="ECO:0000256" key="1">
    <source>
        <dbReference type="ARBA" id="ARBA00004141"/>
    </source>
</evidence>